<sequence length="132" mass="13841">MSKKFLGRVIAGAALGGAALFGVPTVAAAAQADGPPQADGRQHERGAHQHGHLRTWPVTVSPGQRAKLFMICHTPQRHPWAWSSVTGRLRLKPLQPPAPPTDGPTSPPAPTTSPPAQPPASPTDGPVVRWLV</sequence>
<reference evidence="3 4" key="1">
    <citation type="submission" date="2019-12" db="EMBL/GenBank/DDBJ databases">
        <title>Whole genome sequencing of endophytic Actinobacterium Micromonospora sp. MPMI6T.</title>
        <authorList>
            <person name="Evv R."/>
            <person name="Podile A.R."/>
        </authorList>
    </citation>
    <scope>NUCLEOTIDE SEQUENCE [LARGE SCALE GENOMIC DNA]</scope>
    <source>
        <strain evidence="3 4">MPMI6</strain>
    </source>
</reference>
<accession>A0ABS3W232</accession>
<keyword evidence="2" id="KW-0732">Signal</keyword>
<evidence type="ECO:0000256" key="1">
    <source>
        <dbReference type="SAM" id="MobiDB-lite"/>
    </source>
</evidence>
<proteinExistence type="predicted"/>
<evidence type="ECO:0000256" key="2">
    <source>
        <dbReference type="SAM" id="SignalP"/>
    </source>
</evidence>
<dbReference type="Proteomes" id="UP000823521">
    <property type="component" value="Unassembled WGS sequence"/>
</dbReference>
<keyword evidence="4" id="KW-1185">Reference proteome</keyword>
<feature type="compositionally biased region" description="Pro residues" evidence="1">
    <location>
        <begin position="94"/>
        <end position="121"/>
    </location>
</feature>
<evidence type="ECO:0000313" key="4">
    <source>
        <dbReference type="Proteomes" id="UP000823521"/>
    </source>
</evidence>
<feature type="non-terminal residue" evidence="3">
    <location>
        <position position="132"/>
    </location>
</feature>
<evidence type="ECO:0000313" key="3">
    <source>
        <dbReference type="EMBL" id="MBO4210856.1"/>
    </source>
</evidence>
<organism evidence="3 4">
    <name type="scientific">Micromonospora echinofusca</name>
    <dbReference type="NCBI Taxonomy" id="47858"/>
    <lineage>
        <taxon>Bacteria</taxon>
        <taxon>Bacillati</taxon>
        <taxon>Actinomycetota</taxon>
        <taxon>Actinomycetes</taxon>
        <taxon>Micromonosporales</taxon>
        <taxon>Micromonosporaceae</taxon>
        <taxon>Micromonospora</taxon>
    </lineage>
</organism>
<comment type="caution">
    <text evidence="3">The sequence shown here is derived from an EMBL/GenBank/DDBJ whole genome shotgun (WGS) entry which is preliminary data.</text>
</comment>
<feature type="chain" id="PRO_5047251217" evidence="2">
    <location>
        <begin position="30"/>
        <end position="132"/>
    </location>
</feature>
<name>A0ABS3W232_MICEH</name>
<feature type="region of interest" description="Disordered" evidence="1">
    <location>
        <begin position="88"/>
        <end position="132"/>
    </location>
</feature>
<feature type="compositionally biased region" description="Low complexity" evidence="1">
    <location>
        <begin position="30"/>
        <end position="39"/>
    </location>
</feature>
<feature type="signal peptide" evidence="2">
    <location>
        <begin position="1"/>
        <end position="29"/>
    </location>
</feature>
<protein>
    <submittedName>
        <fullName evidence="3">Uncharacterized protein</fullName>
    </submittedName>
</protein>
<feature type="region of interest" description="Disordered" evidence="1">
    <location>
        <begin position="30"/>
        <end position="59"/>
    </location>
</feature>
<dbReference type="EMBL" id="WVUH01000635">
    <property type="protein sequence ID" value="MBO4210856.1"/>
    <property type="molecule type" value="Genomic_DNA"/>
</dbReference>
<gene>
    <name evidence="3" type="ORF">GSF22_33425</name>
</gene>